<gene>
    <name evidence="2" type="ORF">NLU14_23010</name>
</gene>
<dbReference type="EMBL" id="JANCMW010000439">
    <property type="protein sequence ID" value="MDF0753103.1"/>
    <property type="molecule type" value="Genomic_DNA"/>
</dbReference>
<feature type="non-terminal residue" evidence="2">
    <location>
        <position position="76"/>
    </location>
</feature>
<dbReference type="InterPro" id="IPR051917">
    <property type="entry name" value="Transposase-Integrase"/>
</dbReference>
<protein>
    <submittedName>
        <fullName evidence="2">IS30 family transposase</fullName>
    </submittedName>
</protein>
<feature type="domain" description="Integrase catalytic" evidence="1">
    <location>
        <begin position="4"/>
        <end position="74"/>
    </location>
</feature>
<sequence length="76" mass="8100">ILGENSRSAVGTLVERSTRLALLLHLPDGKSAEKVEAAMREAITALPSSLARTITWDQGAEMAKHAEFTTVTGIPI</sequence>
<dbReference type="PANTHER" id="PTHR10948:SF23">
    <property type="entry name" value="TRANSPOSASE INSI FOR INSERTION SEQUENCE ELEMENT IS30A-RELATED"/>
    <property type="match status" value="1"/>
</dbReference>
<accession>A0ABT5YHH2</accession>
<evidence type="ECO:0000313" key="3">
    <source>
        <dbReference type="Proteomes" id="UP001143391"/>
    </source>
</evidence>
<evidence type="ECO:0000313" key="2">
    <source>
        <dbReference type="EMBL" id="MDF0753103.1"/>
    </source>
</evidence>
<name>A0ABT5YHH2_9GAMM</name>
<evidence type="ECO:0000259" key="1">
    <source>
        <dbReference type="Pfam" id="PF00665"/>
    </source>
</evidence>
<proteinExistence type="predicted"/>
<dbReference type="InterPro" id="IPR001584">
    <property type="entry name" value="Integrase_cat-core"/>
</dbReference>
<dbReference type="Pfam" id="PF00665">
    <property type="entry name" value="rve"/>
    <property type="match status" value="1"/>
</dbReference>
<organism evidence="2 3">
    <name type="scientific">Marinobacter iranensis</name>
    <dbReference type="NCBI Taxonomy" id="2962607"/>
    <lineage>
        <taxon>Bacteria</taxon>
        <taxon>Pseudomonadati</taxon>
        <taxon>Pseudomonadota</taxon>
        <taxon>Gammaproteobacteria</taxon>
        <taxon>Pseudomonadales</taxon>
        <taxon>Marinobacteraceae</taxon>
        <taxon>Marinobacter</taxon>
    </lineage>
</organism>
<dbReference type="PANTHER" id="PTHR10948">
    <property type="entry name" value="TRANSPOSASE"/>
    <property type="match status" value="1"/>
</dbReference>
<keyword evidence="3" id="KW-1185">Reference proteome</keyword>
<feature type="non-terminal residue" evidence="2">
    <location>
        <position position="1"/>
    </location>
</feature>
<reference evidence="2" key="1">
    <citation type="submission" date="2022-07" db="EMBL/GenBank/DDBJ databases">
        <title>Marinobacter iranensis a new bacterium isolate from a hipersaline lake in Iran.</title>
        <authorList>
            <person name="Mohammad A.M.A."/>
            <person name="Cristina S.-P."/>
            <person name="Antonio V."/>
        </authorList>
    </citation>
    <scope>NUCLEOTIDE SEQUENCE</scope>
    <source>
        <strain evidence="2">71-i</strain>
    </source>
</reference>
<comment type="caution">
    <text evidence="2">The sequence shown here is derived from an EMBL/GenBank/DDBJ whole genome shotgun (WGS) entry which is preliminary data.</text>
</comment>
<dbReference type="Proteomes" id="UP001143391">
    <property type="component" value="Unassembled WGS sequence"/>
</dbReference>